<evidence type="ECO:0000313" key="2">
    <source>
        <dbReference type="Proteomes" id="UP000501452"/>
    </source>
</evidence>
<dbReference type="KEGG" id="rub:GBA63_14540"/>
<gene>
    <name evidence="1" type="ORF">GBA63_14540</name>
</gene>
<sequence>MISHEETVTFLWRCSGCPAVYDAESVASLLHDGTSRACFCGGSLIEDIGPAPERDREADSGWNHVGRYRAMGLLRSL</sequence>
<dbReference type="EMBL" id="CP045119">
    <property type="protein sequence ID" value="QIN83713.1"/>
    <property type="molecule type" value="Genomic_DNA"/>
</dbReference>
<dbReference type="RefSeq" id="WP_166177243.1">
    <property type="nucleotide sequence ID" value="NZ_CP045119.1"/>
</dbReference>
<protein>
    <submittedName>
        <fullName evidence="1">Uncharacterized protein</fullName>
    </submittedName>
</protein>
<dbReference type="Proteomes" id="UP000501452">
    <property type="component" value="Chromosome"/>
</dbReference>
<proteinExistence type="predicted"/>
<name>A0A6G8QBA3_9ACTN</name>
<keyword evidence="2" id="KW-1185">Reference proteome</keyword>
<accession>A0A6G8QBA3</accession>
<evidence type="ECO:0000313" key="1">
    <source>
        <dbReference type="EMBL" id="QIN83713.1"/>
    </source>
</evidence>
<reference evidence="1 2" key="1">
    <citation type="submission" date="2019-10" db="EMBL/GenBank/DDBJ databases">
        <title>Rubrobacter sp nov SCSIO 52090 isolated from a deep-sea sediment in the South China Sea.</title>
        <authorList>
            <person name="Chen R.W."/>
        </authorList>
    </citation>
    <scope>NUCLEOTIDE SEQUENCE [LARGE SCALE GENOMIC DNA]</scope>
    <source>
        <strain evidence="1 2">SCSIO 52909</strain>
    </source>
</reference>
<dbReference type="AlphaFoldDB" id="A0A6G8QBA3"/>
<organism evidence="1 2">
    <name type="scientific">Rubrobacter tropicus</name>
    <dbReference type="NCBI Taxonomy" id="2653851"/>
    <lineage>
        <taxon>Bacteria</taxon>
        <taxon>Bacillati</taxon>
        <taxon>Actinomycetota</taxon>
        <taxon>Rubrobacteria</taxon>
        <taxon>Rubrobacterales</taxon>
        <taxon>Rubrobacteraceae</taxon>
        <taxon>Rubrobacter</taxon>
    </lineage>
</organism>